<protein>
    <recommendedName>
        <fullName evidence="4">DUF3147 family protein</fullName>
    </recommendedName>
</protein>
<evidence type="ECO:0000313" key="2">
    <source>
        <dbReference type="EMBL" id="EZP78440.1"/>
    </source>
</evidence>
<feature type="transmembrane region" description="Helical" evidence="1">
    <location>
        <begin position="77"/>
        <end position="98"/>
    </location>
</feature>
<evidence type="ECO:0000313" key="3">
    <source>
        <dbReference type="Proteomes" id="UP000023566"/>
    </source>
</evidence>
<dbReference type="Proteomes" id="UP000023566">
    <property type="component" value="Chromosome"/>
</dbReference>
<name>A0ABC9VI94_9BACL</name>
<feature type="transmembrane region" description="Helical" evidence="1">
    <location>
        <begin position="104"/>
        <end position="125"/>
    </location>
</feature>
<organism evidence="2 3">
    <name type="scientific">Parageobacillus genomosp. 1</name>
    <dbReference type="NCBI Taxonomy" id="1295642"/>
    <lineage>
        <taxon>Bacteria</taxon>
        <taxon>Bacillati</taxon>
        <taxon>Bacillota</taxon>
        <taxon>Bacilli</taxon>
        <taxon>Bacillales</taxon>
        <taxon>Anoxybacillaceae</taxon>
        <taxon>Parageobacillus</taxon>
    </lineage>
</organism>
<comment type="caution">
    <text evidence="2">The sequence shown here is derived from an EMBL/GenBank/DDBJ whole genome shotgun (WGS) entry which is preliminary data.</text>
</comment>
<keyword evidence="1" id="KW-0812">Transmembrane</keyword>
<sequence>MLLFQDISKVKVIFMDGRDLFFRFLFGGSAVVLSYVTAKLLPWKVIGGIFAAFPAVMVVAVMMVGTKNGSKEAAKTAQGSVYGMVGCFICVLAVLFSLQFTHNWWGSFIFGLITWFASSLFLVYMRDHKKESRVSSIKSQH</sequence>
<keyword evidence="1" id="KW-0472">Membrane</keyword>
<evidence type="ECO:0008006" key="4">
    <source>
        <dbReference type="Google" id="ProtNLM"/>
    </source>
</evidence>
<dbReference type="Pfam" id="PF11345">
    <property type="entry name" value="DUF3147"/>
    <property type="match status" value="1"/>
</dbReference>
<reference evidence="2 3" key="1">
    <citation type="journal article" date="2014" name="Appl. Microbiol. Biotechnol.">
        <title>Transformable facultative thermophile Geobacillus stearothermophilus NUB3621 as a host strain for metabolic engineering.</title>
        <authorList>
            <person name="Blanchard K."/>
            <person name="Robic S."/>
            <person name="Matsumura I."/>
        </authorList>
    </citation>
    <scope>NUCLEOTIDE SEQUENCE [LARGE SCALE GENOMIC DNA]</scope>
    <source>
        <strain evidence="2 3">NUB3621</strain>
    </source>
</reference>
<proteinExistence type="predicted"/>
<keyword evidence="3" id="KW-1185">Reference proteome</keyword>
<gene>
    <name evidence="2" type="ORF">H839_01191</name>
</gene>
<dbReference type="InterPro" id="IPR021493">
    <property type="entry name" value="DUF3147"/>
</dbReference>
<evidence type="ECO:0000256" key="1">
    <source>
        <dbReference type="SAM" id="Phobius"/>
    </source>
</evidence>
<keyword evidence="1" id="KW-1133">Transmembrane helix</keyword>
<dbReference type="AlphaFoldDB" id="A0ABC9VI94"/>
<accession>A0ABC9VI94</accession>
<dbReference type="EMBL" id="AOTZ01000002">
    <property type="protein sequence ID" value="EZP78440.1"/>
    <property type="molecule type" value="Genomic_DNA"/>
</dbReference>
<feature type="transmembrane region" description="Helical" evidence="1">
    <location>
        <begin position="43"/>
        <end position="65"/>
    </location>
</feature>
<feature type="transmembrane region" description="Helical" evidence="1">
    <location>
        <begin position="20"/>
        <end position="37"/>
    </location>
</feature>